<dbReference type="PANTHER" id="PTHR21451:SF0">
    <property type="entry name" value="HISTONE-LYSINE N-METHYLTRANSFERASE, H3 LYSINE-79 SPECIFIC"/>
    <property type="match status" value="1"/>
</dbReference>
<evidence type="ECO:0000256" key="11">
    <source>
        <dbReference type="RuleBase" id="RU271113"/>
    </source>
</evidence>
<dbReference type="GO" id="GO:0006281">
    <property type="term" value="P:DNA repair"/>
    <property type="evidence" value="ECO:0007669"/>
    <property type="project" value="TreeGrafter"/>
</dbReference>
<dbReference type="InterPro" id="IPR030445">
    <property type="entry name" value="H3-K79_meTrfase"/>
</dbReference>
<evidence type="ECO:0000313" key="14">
    <source>
        <dbReference type="Proteomes" id="UP000616769"/>
    </source>
</evidence>
<dbReference type="SUPFAM" id="SSF53335">
    <property type="entry name" value="S-adenosyl-L-methionine-dependent methyltransferases"/>
    <property type="match status" value="1"/>
</dbReference>
<evidence type="ECO:0000313" key="13">
    <source>
        <dbReference type="EMBL" id="KPM04023.1"/>
    </source>
</evidence>
<accession>A0A131ZZC2</accession>
<comment type="caution">
    <text evidence="13">The sequence shown here is derived from an EMBL/GenBank/DDBJ whole genome shotgun (WGS) entry which is preliminary data.</text>
</comment>
<dbReference type="VEuPathDB" id="VectorBase:SSCA009125"/>
<dbReference type="FunFam" id="3.40.50.150:FF:000033">
    <property type="entry name" value="Histone-lysine N-methyltransferase, H3 lysine-79 specific"/>
    <property type="match status" value="1"/>
</dbReference>
<dbReference type="InterPro" id="IPR025789">
    <property type="entry name" value="DOT1_dom"/>
</dbReference>
<evidence type="ECO:0000256" key="5">
    <source>
        <dbReference type="ARBA" id="ARBA00022679"/>
    </source>
</evidence>
<organism evidence="13 14">
    <name type="scientific">Sarcoptes scabiei</name>
    <name type="common">Itch mite</name>
    <name type="synonym">Acarus scabiei</name>
    <dbReference type="NCBI Taxonomy" id="52283"/>
    <lineage>
        <taxon>Eukaryota</taxon>
        <taxon>Metazoa</taxon>
        <taxon>Ecdysozoa</taxon>
        <taxon>Arthropoda</taxon>
        <taxon>Chelicerata</taxon>
        <taxon>Arachnida</taxon>
        <taxon>Acari</taxon>
        <taxon>Acariformes</taxon>
        <taxon>Sarcoptiformes</taxon>
        <taxon>Astigmata</taxon>
        <taxon>Psoroptidia</taxon>
        <taxon>Sarcoptoidea</taxon>
        <taxon>Sarcoptidae</taxon>
        <taxon>Sarcoptinae</taxon>
        <taxon>Sarcoptes</taxon>
    </lineage>
</organism>
<dbReference type="Proteomes" id="UP000616769">
    <property type="component" value="Unassembled WGS sequence"/>
</dbReference>
<keyword evidence="6 11" id="KW-0949">S-adenosyl-L-methionine</keyword>
<gene>
    <name evidence="13" type="ORF">QR98_0024620</name>
</gene>
<dbReference type="InterPro" id="IPR029063">
    <property type="entry name" value="SAM-dependent_MTases_sf"/>
</dbReference>
<evidence type="ECO:0000256" key="7">
    <source>
        <dbReference type="ARBA" id="ARBA00022853"/>
    </source>
</evidence>
<dbReference type="GO" id="GO:0140956">
    <property type="term" value="F:histone H3K79 trimethyltransferase activity"/>
    <property type="evidence" value="ECO:0007669"/>
    <property type="project" value="UniProtKB-EC"/>
</dbReference>
<evidence type="ECO:0000256" key="4">
    <source>
        <dbReference type="ARBA" id="ARBA00022603"/>
    </source>
</evidence>
<dbReference type="AlphaFoldDB" id="A0A131ZZC2"/>
<comment type="miscellaneous">
    <text evidence="11">In contrast to other lysine histone methyltransferases, it does not contain a SET domain, suggesting the existence of another mechanism for methylation of lysine residues of histones.</text>
</comment>
<comment type="similarity">
    <text evidence="11">Belongs to the class I-like SAM-binding methyltransferase superfamily. DOT1 family.</text>
</comment>
<evidence type="ECO:0000256" key="12">
    <source>
        <dbReference type="SAM" id="MobiDB-lite"/>
    </source>
</evidence>
<comment type="function">
    <text evidence="11">Histone methyltransferase that specifically trimethylates histone H3 to form H3K79me3. This methylation is required for telomere silencing and for the pachytene checkpoint during the meiotic cell cycle by allowing the recruitment of RAD9 to double strand breaks. Nucleosomes are preferred as substrate compared to free histone.</text>
</comment>
<keyword evidence="8 11" id="KW-0539">Nucleus</keyword>
<evidence type="ECO:0000256" key="8">
    <source>
        <dbReference type="ARBA" id="ARBA00023242"/>
    </source>
</evidence>
<dbReference type="EC" id="2.1.1.360" evidence="2 11"/>
<reference evidence="13 14" key="1">
    <citation type="journal article" date="2015" name="Parasit. Vectors">
        <title>Draft genome of the scabies mite.</title>
        <authorList>
            <person name="Rider S.D.Jr."/>
            <person name="Morgan M.S."/>
            <person name="Arlian L.G."/>
        </authorList>
    </citation>
    <scope>NUCLEOTIDE SEQUENCE [LARGE SCALE GENOMIC DNA]</scope>
    <source>
        <strain evidence="13">Arlian Lab</strain>
    </source>
</reference>
<evidence type="ECO:0000256" key="10">
    <source>
        <dbReference type="ARBA" id="ARBA00047770"/>
    </source>
</evidence>
<dbReference type="Gene3D" id="1.10.260.60">
    <property type="match status" value="1"/>
</dbReference>
<comment type="subcellular location">
    <subcellularLocation>
        <location evidence="1 11">Nucleus</location>
    </subcellularLocation>
</comment>
<keyword evidence="5 11" id="KW-0808">Transferase</keyword>
<dbReference type="GO" id="GO:0000077">
    <property type="term" value="P:DNA damage checkpoint signaling"/>
    <property type="evidence" value="ECO:0007669"/>
    <property type="project" value="TreeGrafter"/>
</dbReference>
<evidence type="ECO:0000256" key="1">
    <source>
        <dbReference type="ARBA" id="ARBA00004123"/>
    </source>
</evidence>
<dbReference type="GO" id="GO:0035097">
    <property type="term" value="C:histone methyltransferase complex"/>
    <property type="evidence" value="ECO:0007669"/>
    <property type="project" value="UniProtKB-ARBA"/>
</dbReference>
<sequence length="258" mass="29208">MTTGATETNGYTINNSNRHHSHNHNESQNITTNNVATNHVRPANFTTSILSTDLESQEPKQIHLLSPIGAESVHYNWPLKKSEKYNAASEIFETLRFVSEEYPALNLELDRSVIYDSRFSTLQRFCDKYNQVIECKLREDRKSLQSSNSGNKRPSTRLLSHIMQMCYNSSVDDPQKLNKFYEPFSPEVYGETSFQFVQQMIDDIGINENDVFIDLGSGIGQVVLHVAAAAKCSRCIGIEKADLPASYAEAIFSNYHID</sequence>
<feature type="region of interest" description="Disordered" evidence="12">
    <location>
        <begin position="1"/>
        <end position="29"/>
    </location>
</feature>
<evidence type="ECO:0000256" key="9">
    <source>
        <dbReference type="ARBA" id="ARBA00029821"/>
    </source>
</evidence>
<protein>
    <recommendedName>
        <fullName evidence="3 11">Histone-lysine N-methyltransferase, H3 lysine-79 specific</fullName>
        <ecNumber evidence="2 11">2.1.1.360</ecNumber>
    </recommendedName>
    <alternativeName>
        <fullName evidence="9 11">Histone H3-K79 methyltransferase</fullName>
    </alternativeName>
</protein>
<dbReference type="EMBL" id="JXLN01007029">
    <property type="protein sequence ID" value="KPM04023.1"/>
    <property type="molecule type" value="Genomic_DNA"/>
</dbReference>
<keyword evidence="4 11" id="KW-0489">Methyltransferase</keyword>
<name>A0A131ZZC2_SARSC</name>
<dbReference type="Gene3D" id="3.40.50.150">
    <property type="entry name" value="Vaccinia Virus protein VP39"/>
    <property type="match status" value="1"/>
</dbReference>
<dbReference type="PANTHER" id="PTHR21451">
    <property type="entry name" value="HISTONE H3 METHYLTRANSFERASE"/>
    <property type="match status" value="1"/>
</dbReference>
<dbReference type="Pfam" id="PF08123">
    <property type="entry name" value="DOT1"/>
    <property type="match status" value="1"/>
</dbReference>
<evidence type="ECO:0000256" key="3">
    <source>
        <dbReference type="ARBA" id="ARBA00020987"/>
    </source>
</evidence>
<dbReference type="PROSITE" id="PS51569">
    <property type="entry name" value="DOT1"/>
    <property type="match status" value="1"/>
</dbReference>
<evidence type="ECO:0000256" key="2">
    <source>
        <dbReference type="ARBA" id="ARBA00012190"/>
    </source>
</evidence>
<feature type="compositionally biased region" description="Polar residues" evidence="12">
    <location>
        <begin position="1"/>
        <end position="13"/>
    </location>
</feature>
<proteinExistence type="inferred from homology"/>
<evidence type="ECO:0000256" key="6">
    <source>
        <dbReference type="ARBA" id="ARBA00022691"/>
    </source>
</evidence>
<comment type="catalytic activity">
    <reaction evidence="10 11">
        <text>L-lysyl(79)-[histone H3] + 3 S-adenosyl-L-methionine = N(6),N(6),N(6)-trimethyl-L-lysyl(79)-[histone H3] + 3 S-adenosyl-L-homocysteine + 3 H(+)</text>
        <dbReference type="Rhea" id="RHEA:60328"/>
        <dbReference type="Rhea" id="RHEA-COMP:15549"/>
        <dbReference type="Rhea" id="RHEA-COMP:15552"/>
        <dbReference type="ChEBI" id="CHEBI:15378"/>
        <dbReference type="ChEBI" id="CHEBI:29969"/>
        <dbReference type="ChEBI" id="CHEBI:57856"/>
        <dbReference type="ChEBI" id="CHEBI:59789"/>
        <dbReference type="ChEBI" id="CHEBI:61961"/>
        <dbReference type="EC" id="2.1.1.360"/>
    </reaction>
</comment>
<dbReference type="GO" id="GO:0032259">
    <property type="term" value="P:methylation"/>
    <property type="evidence" value="ECO:0007669"/>
    <property type="project" value="UniProtKB-KW"/>
</dbReference>
<dbReference type="OrthoDB" id="443402at2759"/>
<keyword evidence="7 11" id="KW-0156">Chromatin regulator</keyword>